<accession>A0A9P6UV11</accession>
<dbReference type="Proteomes" id="UP000823405">
    <property type="component" value="Unassembled WGS sequence"/>
</dbReference>
<keyword evidence="3" id="KW-1133">Transmembrane helix</keyword>
<comment type="caution">
    <text evidence="4">The sequence shown here is derived from an EMBL/GenBank/DDBJ whole genome shotgun (WGS) entry which is preliminary data.</text>
</comment>
<dbReference type="AlphaFoldDB" id="A0A9P6UV11"/>
<keyword evidence="3" id="KW-0472">Membrane</keyword>
<dbReference type="EMBL" id="JAAAIN010000086">
    <property type="protein sequence ID" value="KAG0320844.1"/>
    <property type="molecule type" value="Genomic_DNA"/>
</dbReference>
<evidence type="ECO:0000256" key="1">
    <source>
        <dbReference type="SAM" id="Coils"/>
    </source>
</evidence>
<name>A0A9P6UV11_9FUNG</name>
<feature type="region of interest" description="Disordered" evidence="2">
    <location>
        <begin position="521"/>
        <end position="540"/>
    </location>
</feature>
<keyword evidence="1" id="KW-0175">Coiled coil</keyword>
<organism evidence="4 5">
    <name type="scientific">Linnemannia gamsii</name>
    <dbReference type="NCBI Taxonomy" id="64522"/>
    <lineage>
        <taxon>Eukaryota</taxon>
        <taxon>Fungi</taxon>
        <taxon>Fungi incertae sedis</taxon>
        <taxon>Mucoromycota</taxon>
        <taxon>Mortierellomycotina</taxon>
        <taxon>Mortierellomycetes</taxon>
        <taxon>Mortierellales</taxon>
        <taxon>Mortierellaceae</taxon>
        <taxon>Linnemannia</taxon>
    </lineage>
</organism>
<protein>
    <submittedName>
        <fullName evidence="4">Uncharacterized protein</fullName>
    </submittedName>
</protein>
<reference evidence="4" key="1">
    <citation type="journal article" date="2020" name="Fungal Divers.">
        <title>Resolving the Mortierellaceae phylogeny through synthesis of multi-gene phylogenetics and phylogenomics.</title>
        <authorList>
            <person name="Vandepol N."/>
            <person name="Liber J."/>
            <person name="Desiro A."/>
            <person name="Na H."/>
            <person name="Kennedy M."/>
            <person name="Barry K."/>
            <person name="Grigoriev I.V."/>
            <person name="Miller A.N."/>
            <person name="O'Donnell K."/>
            <person name="Stajich J.E."/>
            <person name="Bonito G."/>
        </authorList>
    </citation>
    <scope>NUCLEOTIDE SEQUENCE</scope>
    <source>
        <strain evidence="4">NVP60</strain>
    </source>
</reference>
<keyword evidence="5" id="KW-1185">Reference proteome</keyword>
<feature type="coiled-coil region" evidence="1">
    <location>
        <begin position="438"/>
        <end position="465"/>
    </location>
</feature>
<feature type="transmembrane region" description="Helical" evidence="3">
    <location>
        <begin position="421"/>
        <end position="439"/>
    </location>
</feature>
<proteinExistence type="predicted"/>
<feature type="region of interest" description="Disordered" evidence="2">
    <location>
        <begin position="471"/>
        <end position="514"/>
    </location>
</feature>
<gene>
    <name evidence="4" type="ORF">BGZ97_012668</name>
</gene>
<sequence>MTAKGTLNLDCIASDPASRFLYGIASANNASTTGDYSNSRFVLVRSNPSPTSLATLTWTVISQIDGKDYSYNYPTFTSVDCAANYDDAFAVFFRNPIRTTNPTDAFPMGLVKSAFYDWTQIKGYAPYGWTSDRFIHMSYYTAKDDSPVHVVTNQEGSVIVSGSIGGGSYLHDFRIKNIHEWKSPYNTYMALTSLEEGPLDDNFDYARQGFFASKPIDSRQSIINRGNLFYRISEPGQNVTCHSQYTLFTNVPCAFQGPTITVLTDPDKDIDIINPVHFYLFSGERLNSTYFGGIIDDAGVYKIFTSEMLGNKTYVEHIITQPDTSSKFSVHQNFHTVGGLIEGQEPFVVALTSAGLYQFTIFGPDAGKMEGPFKVKVSEDLTSLPQRVVRKMNTKVFTSIDLTEEVIKDEEYKPTKRKIEIGAGVGAALVILIAAGFLVRRRNRRRRQQREREEEEELRVRAEADSAFVGKHEVHSDGLIPENEPSSLSDQLRRRASSETISARPRLDAGIQNHTYPNQLRQLELSSHPRPNIITSVAEP</sequence>
<evidence type="ECO:0000313" key="5">
    <source>
        <dbReference type="Proteomes" id="UP000823405"/>
    </source>
</evidence>
<evidence type="ECO:0000256" key="2">
    <source>
        <dbReference type="SAM" id="MobiDB-lite"/>
    </source>
</evidence>
<dbReference type="OrthoDB" id="2444659at2759"/>
<evidence type="ECO:0000256" key="3">
    <source>
        <dbReference type="SAM" id="Phobius"/>
    </source>
</evidence>
<evidence type="ECO:0000313" key="4">
    <source>
        <dbReference type="EMBL" id="KAG0320844.1"/>
    </source>
</evidence>
<keyword evidence="3" id="KW-0812">Transmembrane</keyword>